<name>A0A424Z262_9BACT</name>
<dbReference type="Pfam" id="PF02092">
    <property type="entry name" value="tRNA_synt_2f"/>
    <property type="match status" value="1"/>
</dbReference>
<evidence type="ECO:0000256" key="5">
    <source>
        <dbReference type="ARBA" id="ARBA00022917"/>
    </source>
</evidence>
<keyword evidence="5 8" id="KW-0648">Protein biosynthesis</keyword>
<dbReference type="Proteomes" id="UP000286095">
    <property type="component" value="Unassembled WGS sequence"/>
</dbReference>
<keyword evidence="6 8" id="KW-0030">Aminoacyl-tRNA synthetase</keyword>
<dbReference type="GO" id="GO:0006426">
    <property type="term" value="P:glycyl-tRNA aminoacylation"/>
    <property type="evidence" value="ECO:0007669"/>
    <property type="project" value="UniProtKB-UniRule"/>
</dbReference>
<dbReference type="NCBIfam" id="TIGR00211">
    <property type="entry name" value="glyS"/>
    <property type="match status" value="1"/>
</dbReference>
<dbReference type="HAMAP" id="MF_00255">
    <property type="entry name" value="Gly_tRNA_synth_beta"/>
    <property type="match status" value="1"/>
</dbReference>
<evidence type="ECO:0000256" key="1">
    <source>
        <dbReference type="ARBA" id="ARBA00008226"/>
    </source>
</evidence>
<proteinExistence type="inferred from homology"/>
<keyword evidence="2 8" id="KW-0436">Ligase</keyword>
<dbReference type="GO" id="GO:0005524">
    <property type="term" value="F:ATP binding"/>
    <property type="evidence" value="ECO:0007669"/>
    <property type="project" value="UniProtKB-UniRule"/>
</dbReference>
<gene>
    <name evidence="8" type="primary">glyS</name>
    <name evidence="9" type="ORF">DZD40_01705</name>
</gene>
<dbReference type="GO" id="GO:0004820">
    <property type="term" value="F:glycine-tRNA ligase activity"/>
    <property type="evidence" value="ECO:0007669"/>
    <property type="project" value="UniProtKB-UniRule"/>
</dbReference>
<dbReference type="EMBL" id="QURW01000003">
    <property type="protein sequence ID" value="RQD88305.1"/>
    <property type="molecule type" value="Genomic_DNA"/>
</dbReference>
<evidence type="ECO:0000256" key="7">
    <source>
        <dbReference type="ARBA" id="ARBA00047937"/>
    </source>
</evidence>
<comment type="similarity">
    <text evidence="1 8">Belongs to the class-II aminoacyl-tRNA synthetase family.</text>
</comment>
<sequence length="664" mass="77182">MNELLIEIGTEELPAIPLLKELNNIEKKWKNILEQYHLKSDFKFYYTPRRLVFFHENFPNKQEDTFAQFIGAPKNIAYKDGVLTPAGESFLQKAQISENELEFKYIKGKEVLYHQKTIRGLSSQEILAPMINEFLKNLHFGKSMRWGAHTFEFIRAIRSIVCIFNDNLIDFESYGVKSAKKTFIHRSIAYDLQEFNTIEEYFKLLEKNFIILDPLKRKERILKQFKTLEEQNHIQIAQDEELLAEVIAITEYPNALLGSFEKTYLQIPHEVIIHSMRENQRYFAVFNEKKLSNHFIVVSNAVCKDYSKIIHGNERVLHARLSDAMFFYKNDIQNGLIPEKLNQIIYLEGLGTMQDKSLREIKIAEILCQMLKNDQIANISTAIKYSKADLTTQMVYEFTSLQGIMGSYYAQKMGLDDTICLAIKEQYLPDLEQAPLPSNEFSSIVALANKFDTLMGLFSIGKIPNGTKDPYALRRAANGIIKIALNLNKEFDIQILLEKFAKYYKNFDIQILKDFIFERLYTFYEVNTSFIKAVLSSKNTDLIHINQSVNALIKLSKKTNFNENFATFKRLANIASNSSSFIDPSLFIQEAETKLYEAFKEKIHAYSLEAKLENLFALKPFIDDFFDKVMINDENEKLKNNRQALVCQIYKEFLNIADLKELSL</sequence>
<evidence type="ECO:0000313" key="10">
    <source>
        <dbReference type="Proteomes" id="UP000286095"/>
    </source>
</evidence>
<dbReference type="EC" id="6.1.1.14" evidence="8"/>
<organism evidence="9 10">
    <name type="scientific">Campylobacter hepaticus</name>
    <dbReference type="NCBI Taxonomy" id="1813019"/>
    <lineage>
        <taxon>Bacteria</taxon>
        <taxon>Pseudomonadati</taxon>
        <taxon>Campylobacterota</taxon>
        <taxon>Epsilonproteobacteria</taxon>
        <taxon>Campylobacterales</taxon>
        <taxon>Campylobacteraceae</taxon>
        <taxon>Campylobacter</taxon>
    </lineage>
</organism>
<dbReference type="InterPro" id="IPR006194">
    <property type="entry name" value="Gly-tRNA-synth_heterodimer"/>
</dbReference>
<evidence type="ECO:0000256" key="3">
    <source>
        <dbReference type="ARBA" id="ARBA00022741"/>
    </source>
</evidence>
<accession>A0A424Z262</accession>
<comment type="subcellular location">
    <subcellularLocation>
        <location evidence="8">Cytoplasm</location>
    </subcellularLocation>
</comment>
<dbReference type="PANTHER" id="PTHR30075:SF2">
    <property type="entry name" value="GLYCINE--TRNA LIGASE, CHLOROPLASTIC_MITOCHONDRIAL 2"/>
    <property type="match status" value="1"/>
</dbReference>
<comment type="catalytic activity">
    <reaction evidence="7 8">
        <text>tRNA(Gly) + glycine + ATP = glycyl-tRNA(Gly) + AMP + diphosphate</text>
        <dbReference type="Rhea" id="RHEA:16013"/>
        <dbReference type="Rhea" id="RHEA-COMP:9664"/>
        <dbReference type="Rhea" id="RHEA-COMP:9683"/>
        <dbReference type="ChEBI" id="CHEBI:30616"/>
        <dbReference type="ChEBI" id="CHEBI:33019"/>
        <dbReference type="ChEBI" id="CHEBI:57305"/>
        <dbReference type="ChEBI" id="CHEBI:78442"/>
        <dbReference type="ChEBI" id="CHEBI:78522"/>
        <dbReference type="ChEBI" id="CHEBI:456215"/>
        <dbReference type="EC" id="6.1.1.14"/>
    </reaction>
</comment>
<comment type="caution">
    <text evidence="9">The sequence shown here is derived from an EMBL/GenBank/DDBJ whole genome shotgun (WGS) entry which is preliminary data.</text>
</comment>
<dbReference type="AlphaFoldDB" id="A0A424Z262"/>
<evidence type="ECO:0000256" key="6">
    <source>
        <dbReference type="ARBA" id="ARBA00023146"/>
    </source>
</evidence>
<evidence type="ECO:0000313" key="9">
    <source>
        <dbReference type="EMBL" id="RQD88305.1"/>
    </source>
</evidence>
<keyword evidence="8" id="KW-0963">Cytoplasm</keyword>
<reference evidence="9 10" key="1">
    <citation type="submission" date="2018-08" db="EMBL/GenBank/DDBJ databases">
        <title>Survival mechanisms of Campylobacter hepaticus identified by genomic analysis and comparative transcriptomic analysis of in vivo and in vitro derived bacteria.</title>
        <authorList>
            <person name="Van T.T.H."/>
            <person name="Moore R.J."/>
        </authorList>
    </citation>
    <scope>NUCLEOTIDE SEQUENCE [LARGE SCALE GENOMIC DNA]</scope>
    <source>
        <strain evidence="9 10">54L</strain>
    </source>
</reference>
<evidence type="ECO:0000256" key="4">
    <source>
        <dbReference type="ARBA" id="ARBA00022840"/>
    </source>
</evidence>
<dbReference type="PANTHER" id="PTHR30075">
    <property type="entry name" value="GLYCYL-TRNA SYNTHETASE"/>
    <property type="match status" value="1"/>
</dbReference>
<dbReference type="RefSeq" id="WP_124133972.1">
    <property type="nucleotide sequence ID" value="NZ_QURW01000003.1"/>
</dbReference>
<protein>
    <recommendedName>
        <fullName evidence="8">Glycine--tRNA ligase beta subunit</fullName>
        <ecNumber evidence="8">6.1.1.14</ecNumber>
    </recommendedName>
    <alternativeName>
        <fullName evidence="8">Glycyl-tRNA synthetase beta subunit</fullName>
        <shortName evidence="8">GlyRS</shortName>
    </alternativeName>
</protein>
<evidence type="ECO:0000256" key="8">
    <source>
        <dbReference type="HAMAP-Rule" id="MF_00255"/>
    </source>
</evidence>
<keyword evidence="3 8" id="KW-0547">Nucleotide-binding</keyword>
<dbReference type="InterPro" id="IPR015944">
    <property type="entry name" value="Gly-tRNA-synth_bsu"/>
</dbReference>
<keyword evidence="4 8" id="KW-0067">ATP-binding</keyword>
<dbReference type="GO" id="GO:0005829">
    <property type="term" value="C:cytosol"/>
    <property type="evidence" value="ECO:0007669"/>
    <property type="project" value="TreeGrafter"/>
</dbReference>
<comment type="subunit">
    <text evidence="8">Tetramer of two alpha and two beta subunits.</text>
</comment>
<dbReference type="STRING" id="1813019.A2J15_00415"/>
<dbReference type="PROSITE" id="PS50861">
    <property type="entry name" value="AA_TRNA_LIGASE_II_GLYAB"/>
    <property type="match status" value="1"/>
</dbReference>
<dbReference type="PRINTS" id="PR01045">
    <property type="entry name" value="TRNASYNTHGB"/>
</dbReference>
<dbReference type="SUPFAM" id="SSF109604">
    <property type="entry name" value="HD-domain/PDEase-like"/>
    <property type="match status" value="1"/>
</dbReference>
<evidence type="ECO:0000256" key="2">
    <source>
        <dbReference type="ARBA" id="ARBA00022598"/>
    </source>
</evidence>